<feature type="compositionally biased region" description="Low complexity" evidence="2">
    <location>
        <begin position="295"/>
        <end position="309"/>
    </location>
</feature>
<protein>
    <submittedName>
        <fullName evidence="3">Uncharacterized protein</fullName>
    </submittedName>
</protein>
<sequence length="414" mass="47754">MSSNARISGSSLDSNQRPPFRIMPRNQNFKISMGKTYHMKRRRSRRLMDKEESPNRFNGPLTRSDTVVHRIIDEYALDKNIIEKPDVKYQVMIGLSGKPRRIITRSMLSLLETHKHKKINENLFRVPYDSCPKQSAYKSRIQTKRKQPNNMDSSVKEIVPETPCSMKQNIVNLQGQEENFNEIEKENQLTSKQNNDLPFKSTVHNYLRRSAIRRSKQEKTENHEANLKNSRRSSAESKGIKTISSKSTQISARIPSTPYPSRSSATKQNIVGENGHTGQVNIRSILKYENRKNETQNNAENNKNFSVNNENDKPSNFSFRKRNNNDQKDQVEHHYASQRRASKLNNEVEEKQDLSPNNVSSFVLSPSYSNLAYSHTGSKLNHINTQDNTKSNNWMGEALSSVSSFLIQHLLFRN</sequence>
<comment type="caution">
    <text evidence="3">The sequence shown here is derived from an EMBL/GenBank/DDBJ whole genome shotgun (WGS) entry which is preliminary data.</text>
</comment>
<evidence type="ECO:0000256" key="2">
    <source>
        <dbReference type="SAM" id="MobiDB-lite"/>
    </source>
</evidence>
<dbReference type="OrthoDB" id="6431773at2759"/>
<feature type="region of interest" description="Disordered" evidence="2">
    <location>
        <begin position="1"/>
        <end position="22"/>
    </location>
</feature>
<feature type="region of interest" description="Disordered" evidence="2">
    <location>
        <begin position="293"/>
        <end position="359"/>
    </location>
</feature>
<feature type="compositionally biased region" description="Polar residues" evidence="2">
    <location>
        <begin position="1"/>
        <end position="17"/>
    </location>
</feature>
<feature type="compositionally biased region" description="Low complexity" evidence="2">
    <location>
        <begin position="240"/>
        <end position="251"/>
    </location>
</feature>
<reference evidence="3" key="1">
    <citation type="submission" date="2020-08" db="EMBL/GenBank/DDBJ databases">
        <title>Multicomponent nature underlies the extraordinary mechanical properties of spider dragline silk.</title>
        <authorList>
            <person name="Kono N."/>
            <person name="Nakamura H."/>
            <person name="Mori M."/>
            <person name="Yoshida Y."/>
            <person name="Ohtoshi R."/>
            <person name="Malay A.D."/>
            <person name="Moran D.A.P."/>
            <person name="Tomita M."/>
            <person name="Numata K."/>
            <person name="Arakawa K."/>
        </authorList>
    </citation>
    <scope>NUCLEOTIDE SEQUENCE</scope>
</reference>
<evidence type="ECO:0000313" key="4">
    <source>
        <dbReference type="Proteomes" id="UP000887013"/>
    </source>
</evidence>
<accession>A0A8X6NY74</accession>
<feature type="region of interest" description="Disordered" evidence="2">
    <location>
        <begin position="40"/>
        <end position="61"/>
    </location>
</feature>
<evidence type="ECO:0000256" key="1">
    <source>
        <dbReference type="SAM" id="Coils"/>
    </source>
</evidence>
<feature type="compositionally biased region" description="Basic and acidic residues" evidence="2">
    <location>
        <begin position="215"/>
        <end position="226"/>
    </location>
</feature>
<keyword evidence="1" id="KW-0175">Coiled coil</keyword>
<name>A0A8X6NY74_NEPPI</name>
<dbReference type="EMBL" id="BMAW01109419">
    <property type="protein sequence ID" value="GFT38278.1"/>
    <property type="molecule type" value="Genomic_DNA"/>
</dbReference>
<proteinExistence type="predicted"/>
<dbReference type="Proteomes" id="UP000887013">
    <property type="component" value="Unassembled WGS sequence"/>
</dbReference>
<gene>
    <name evidence="3" type="ORF">NPIL_160151</name>
</gene>
<organism evidence="3 4">
    <name type="scientific">Nephila pilipes</name>
    <name type="common">Giant wood spider</name>
    <name type="synonym">Nephila maculata</name>
    <dbReference type="NCBI Taxonomy" id="299642"/>
    <lineage>
        <taxon>Eukaryota</taxon>
        <taxon>Metazoa</taxon>
        <taxon>Ecdysozoa</taxon>
        <taxon>Arthropoda</taxon>
        <taxon>Chelicerata</taxon>
        <taxon>Arachnida</taxon>
        <taxon>Araneae</taxon>
        <taxon>Araneomorphae</taxon>
        <taxon>Entelegynae</taxon>
        <taxon>Araneoidea</taxon>
        <taxon>Nephilidae</taxon>
        <taxon>Nephila</taxon>
    </lineage>
</organism>
<feature type="coiled-coil region" evidence="1">
    <location>
        <begin position="166"/>
        <end position="193"/>
    </location>
</feature>
<keyword evidence="4" id="KW-1185">Reference proteome</keyword>
<feature type="region of interest" description="Disordered" evidence="2">
    <location>
        <begin position="212"/>
        <end position="278"/>
    </location>
</feature>
<dbReference type="AlphaFoldDB" id="A0A8X6NY74"/>
<feature type="compositionally biased region" description="Polar residues" evidence="2">
    <location>
        <begin position="259"/>
        <end position="278"/>
    </location>
</feature>
<evidence type="ECO:0000313" key="3">
    <source>
        <dbReference type="EMBL" id="GFT38278.1"/>
    </source>
</evidence>
<feature type="compositionally biased region" description="Basic and acidic residues" evidence="2">
    <location>
        <begin position="323"/>
        <end position="335"/>
    </location>
</feature>